<dbReference type="AlphaFoldDB" id="A0A6B3SPX2"/>
<dbReference type="SMART" id="SM00062">
    <property type="entry name" value="PBPb"/>
    <property type="match status" value="1"/>
</dbReference>
<keyword evidence="5" id="KW-1185">Reference proteome</keyword>
<evidence type="ECO:0000259" key="3">
    <source>
        <dbReference type="SMART" id="SM00062"/>
    </source>
</evidence>
<proteinExistence type="predicted"/>
<keyword evidence="1 2" id="KW-0732">Signal</keyword>
<dbReference type="RefSeq" id="WP_163966162.1">
    <property type="nucleotide sequence ID" value="NZ_JAAIVB010000063.1"/>
</dbReference>
<protein>
    <submittedName>
        <fullName evidence="4">Amino acid ABC transporter substrate-binding protein</fullName>
    </submittedName>
</protein>
<dbReference type="PANTHER" id="PTHR35936">
    <property type="entry name" value="MEMBRANE-BOUND LYTIC MUREIN TRANSGLYCOSYLASE F"/>
    <property type="match status" value="1"/>
</dbReference>
<dbReference type="Pfam" id="PF00497">
    <property type="entry name" value="SBP_bac_3"/>
    <property type="match status" value="1"/>
</dbReference>
<feature type="signal peptide" evidence="2">
    <location>
        <begin position="1"/>
        <end position="27"/>
    </location>
</feature>
<sequence>MKKVAASVLLVLCASLSAGLIVKPAHAEAILIAANESRPPKVFKDQQGMAQGILVEIMRYIQDEMGQQFNLELYPWSRALKMASNGEAGIIGLSVNKERLVIFDYPAQPLFHDELVLVTRAGKEFPFSTVADLKGKLIGVCRNCSHGDAYDQAVRDKIFEPVPGDSASAQLAMLLHDRIDAVLVTVGRAGFEEALRGKVAGVDLAQHRDKFVILPVPFARDPNYLAFAKSMDKKKFLAQVDVVLKKGHESGAIQKIIDRYIASRQ</sequence>
<dbReference type="PANTHER" id="PTHR35936:SF25">
    <property type="entry name" value="ABC TRANSPORTER SUBSTRATE-BINDING PROTEIN"/>
    <property type="match status" value="1"/>
</dbReference>
<name>A0A6B3SPX2_9BURK</name>
<evidence type="ECO:0000256" key="2">
    <source>
        <dbReference type="SAM" id="SignalP"/>
    </source>
</evidence>
<dbReference type="InterPro" id="IPR001638">
    <property type="entry name" value="Solute-binding_3/MltF_N"/>
</dbReference>
<evidence type="ECO:0000313" key="4">
    <source>
        <dbReference type="EMBL" id="NEX62950.1"/>
    </source>
</evidence>
<accession>A0A6B3SPX2</accession>
<feature type="domain" description="Solute-binding protein family 3/N-terminal" evidence="3">
    <location>
        <begin position="29"/>
        <end position="264"/>
    </location>
</feature>
<comment type="caution">
    <text evidence="4">The sequence shown here is derived from an EMBL/GenBank/DDBJ whole genome shotgun (WGS) entry which is preliminary data.</text>
</comment>
<evidence type="ECO:0000256" key="1">
    <source>
        <dbReference type="ARBA" id="ARBA00022729"/>
    </source>
</evidence>
<organism evidence="4 5">
    <name type="scientific">Noviherbaspirillum galbum</name>
    <dbReference type="NCBI Taxonomy" id="2709383"/>
    <lineage>
        <taxon>Bacteria</taxon>
        <taxon>Pseudomonadati</taxon>
        <taxon>Pseudomonadota</taxon>
        <taxon>Betaproteobacteria</taxon>
        <taxon>Burkholderiales</taxon>
        <taxon>Oxalobacteraceae</taxon>
        <taxon>Noviherbaspirillum</taxon>
    </lineage>
</organism>
<dbReference type="Proteomes" id="UP000482155">
    <property type="component" value="Unassembled WGS sequence"/>
</dbReference>
<dbReference type="SUPFAM" id="SSF53850">
    <property type="entry name" value="Periplasmic binding protein-like II"/>
    <property type="match status" value="1"/>
</dbReference>
<gene>
    <name evidence="4" type="ORF">G3574_17855</name>
</gene>
<dbReference type="Gene3D" id="3.40.190.10">
    <property type="entry name" value="Periplasmic binding protein-like II"/>
    <property type="match status" value="2"/>
</dbReference>
<reference evidence="4 5" key="1">
    <citation type="submission" date="2020-02" db="EMBL/GenBank/DDBJ databases">
        <authorList>
            <person name="Kim M.K."/>
        </authorList>
    </citation>
    <scope>NUCLEOTIDE SEQUENCE [LARGE SCALE GENOMIC DNA]</scope>
    <source>
        <strain evidence="4 5">17J57-3</strain>
    </source>
</reference>
<feature type="chain" id="PRO_5025512532" evidence="2">
    <location>
        <begin position="28"/>
        <end position="265"/>
    </location>
</feature>
<evidence type="ECO:0000313" key="5">
    <source>
        <dbReference type="Proteomes" id="UP000482155"/>
    </source>
</evidence>
<dbReference type="EMBL" id="JAAIVB010000063">
    <property type="protein sequence ID" value="NEX62950.1"/>
    <property type="molecule type" value="Genomic_DNA"/>
</dbReference>